<evidence type="ECO:0000313" key="3">
    <source>
        <dbReference type="Proteomes" id="UP000191408"/>
    </source>
</evidence>
<sequence length="152" mass="17156">MAWSLRNDHMDYPSLSWQYEPGNGDSTFYKDMTAIQTPRVTVTKPSSTEYSVYGPRVQHASALLDPNFTLPSTLGPLNLGYMEQDDMQGFFPQWNSTTEGPATDYHRIAESIVRVPSLDSPSSVEQPSSYKDNDMPTTQGKRTRGRRANKQE</sequence>
<dbReference type="AlphaFoldDB" id="A0A1V6N5P6"/>
<comment type="caution">
    <text evidence="2">The sequence shown here is derived from an EMBL/GenBank/DDBJ whole genome shotgun (WGS) entry which is preliminary data.</text>
</comment>
<accession>A0A1V6N5P6</accession>
<name>A0A1V6N5P6_PENPO</name>
<protein>
    <submittedName>
        <fullName evidence="2">Uncharacterized protein</fullName>
    </submittedName>
</protein>
<dbReference type="EMBL" id="MDYM01000035">
    <property type="protein sequence ID" value="OQD59989.1"/>
    <property type="molecule type" value="Genomic_DNA"/>
</dbReference>
<gene>
    <name evidence="2" type="ORF">PENPOL_c035G07242</name>
</gene>
<reference evidence="3" key="1">
    <citation type="journal article" date="2017" name="Nat. Microbiol.">
        <title>Global analysis of biosynthetic gene clusters reveals vast potential of secondary metabolite production in Penicillium species.</title>
        <authorList>
            <person name="Nielsen J.C."/>
            <person name="Grijseels S."/>
            <person name="Prigent S."/>
            <person name="Ji B."/>
            <person name="Dainat J."/>
            <person name="Nielsen K.F."/>
            <person name="Frisvad J.C."/>
            <person name="Workman M."/>
            <person name="Nielsen J."/>
        </authorList>
    </citation>
    <scope>NUCLEOTIDE SEQUENCE [LARGE SCALE GENOMIC DNA]</scope>
    <source>
        <strain evidence="3">IBT 4502</strain>
    </source>
</reference>
<feature type="region of interest" description="Disordered" evidence="1">
    <location>
        <begin position="113"/>
        <end position="152"/>
    </location>
</feature>
<organism evidence="2 3">
    <name type="scientific">Penicillium polonicum</name>
    <dbReference type="NCBI Taxonomy" id="60169"/>
    <lineage>
        <taxon>Eukaryota</taxon>
        <taxon>Fungi</taxon>
        <taxon>Dikarya</taxon>
        <taxon>Ascomycota</taxon>
        <taxon>Pezizomycotina</taxon>
        <taxon>Eurotiomycetes</taxon>
        <taxon>Eurotiomycetidae</taxon>
        <taxon>Eurotiales</taxon>
        <taxon>Aspergillaceae</taxon>
        <taxon>Penicillium</taxon>
    </lineage>
</organism>
<proteinExistence type="predicted"/>
<dbReference type="STRING" id="60169.A0A1V6N5P6"/>
<dbReference type="Proteomes" id="UP000191408">
    <property type="component" value="Unassembled WGS sequence"/>
</dbReference>
<feature type="compositionally biased region" description="Basic residues" evidence="1">
    <location>
        <begin position="141"/>
        <end position="152"/>
    </location>
</feature>
<feature type="compositionally biased region" description="Polar residues" evidence="1">
    <location>
        <begin position="119"/>
        <end position="140"/>
    </location>
</feature>
<evidence type="ECO:0000313" key="2">
    <source>
        <dbReference type="EMBL" id="OQD59989.1"/>
    </source>
</evidence>
<dbReference type="OrthoDB" id="654211at2759"/>
<evidence type="ECO:0000256" key="1">
    <source>
        <dbReference type="SAM" id="MobiDB-lite"/>
    </source>
</evidence>
<keyword evidence="3" id="KW-1185">Reference proteome</keyword>